<dbReference type="AlphaFoldDB" id="B5HMD1"/>
<name>B5HMD1_STRX2</name>
<dbReference type="EMBL" id="CM000951">
    <property type="protein sequence ID" value="EDY53986.2"/>
    <property type="molecule type" value="Genomic_DNA"/>
</dbReference>
<dbReference type="eggNOG" id="COG2378">
    <property type="taxonomic scope" value="Bacteria"/>
</dbReference>
<sequence length="105" mass="11530">MGGGIGGIDVTVRVRRDRLDLFARLMAPYLYELPEDDGENVWVTARLSLGLVGEARQLLQFSDRVEVLSPPEVRDEVARAAASVTNLYQRVSGRSSQNPSSEGLL</sequence>
<protein>
    <submittedName>
        <fullName evidence="2">DeoR family transcriptional regulator</fullName>
    </submittedName>
</protein>
<evidence type="ECO:0000259" key="1">
    <source>
        <dbReference type="Pfam" id="PF25583"/>
    </source>
</evidence>
<feature type="domain" description="WCX" evidence="1">
    <location>
        <begin position="8"/>
        <end position="82"/>
    </location>
</feature>
<dbReference type="Proteomes" id="UP000002785">
    <property type="component" value="Chromosome"/>
</dbReference>
<keyword evidence="3" id="KW-1185">Reference proteome</keyword>
<reference evidence="2" key="1">
    <citation type="submission" date="2009-10" db="EMBL/GenBank/DDBJ databases">
        <title>The genome sequence of Streptomyces sviceus strain ATCC 29083.</title>
        <authorList>
            <consortium name="The Broad Institute Genome Sequencing Platform"/>
            <consortium name="Broad Institute Microbial Sequencing Center"/>
            <person name="Fischbach M."/>
            <person name="Godfrey P."/>
            <person name="Ward D."/>
            <person name="Young S."/>
            <person name="Zeng Q."/>
            <person name="Koehrsen M."/>
            <person name="Alvarado L."/>
            <person name="Berlin A.M."/>
            <person name="Bochicchio J."/>
            <person name="Borenstein D."/>
            <person name="Chapman S.B."/>
            <person name="Chen Z."/>
            <person name="Engels R."/>
            <person name="Freedman E."/>
            <person name="Gellesch M."/>
            <person name="Goldberg J."/>
            <person name="Griggs A."/>
            <person name="Gujja S."/>
            <person name="Heilman E.R."/>
            <person name="Heiman D.I."/>
            <person name="Hepburn T.A."/>
            <person name="Howarth C."/>
            <person name="Jen D."/>
            <person name="Larson L."/>
            <person name="Lewis B."/>
            <person name="Mehta T."/>
            <person name="Park D."/>
            <person name="Pearson M."/>
            <person name="Richards J."/>
            <person name="Roberts A."/>
            <person name="Saif S."/>
            <person name="Shea T.D."/>
            <person name="Shenoy N."/>
            <person name="Sisk P."/>
            <person name="Stolte C."/>
            <person name="Sykes S.N."/>
            <person name="Thomson T."/>
            <person name="Walk T."/>
            <person name="White J."/>
            <person name="Yandava C."/>
            <person name="Straight P."/>
            <person name="Clardy J."/>
            <person name="Hung D."/>
            <person name="Kolter R."/>
            <person name="Mekalanos J."/>
            <person name="Walker S."/>
            <person name="Walsh C.T."/>
            <person name="Wieland-Brown L.C."/>
            <person name="Haas B."/>
            <person name="Nusbaum C."/>
            <person name="Birren B."/>
        </authorList>
    </citation>
    <scope>NUCLEOTIDE SEQUENCE [LARGE SCALE GENOMIC DNA]</scope>
    <source>
        <strain evidence="2">ATCC 29083</strain>
    </source>
</reference>
<organism evidence="2 3">
    <name type="scientific">Streptomyces sviceus (strain ATCC 29083 / DSM 924 / JCM 4929 / NBRC 13980 / NCIMB 11184 / NRRL 5439 / UC 5370)</name>
    <dbReference type="NCBI Taxonomy" id="463191"/>
    <lineage>
        <taxon>Bacteria</taxon>
        <taxon>Bacillati</taxon>
        <taxon>Actinomycetota</taxon>
        <taxon>Actinomycetes</taxon>
        <taxon>Kitasatosporales</taxon>
        <taxon>Streptomycetaceae</taxon>
        <taxon>Streptomyces</taxon>
    </lineage>
</organism>
<evidence type="ECO:0000313" key="2">
    <source>
        <dbReference type="EMBL" id="EDY53986.2"/>
    </source>
</evidence>
<dbReference type="InterPro" id="IPR057727">
    <property type="entry name" value="WCX_dom"/>
</dbReference>
<proteinExistence type="predicted"/>
<dbReference type="HOGENOM" id="CLU_2358369_0_0_11"/>
<evidence type="ECO:0000313" key="3">
    <source>
        <dbReference type="Proteomes" id="UP000002785"/>
    </source>
</evidence>
<accession>B5HMD1</accession>
<dbReference type="Pfam" id="PF25583">
    <property type="entry name" value="WCX"/>
    <property type="match status" value="1"/>
</dbReference>
<gene>
    <name evidence="2" type="ORF">SSEG_08401</name>
</gene>